<proteinExistence type="predicted"/>
<dbReference type="EMBL" id="KF475786">
    <property type="protein sequence ID" value="AGZ17241.1"/>
    <property type="molecule type" value="Genomic_DNA"/>
</dbReference>
<dbReference type="Proteomes" id="UP000028560">
    <property type="component" value="Segment"/>
</dbReference>
<accession>A0A075CI87</accession>
<dbReference type="RefSeq" id="YP_009055274.1">
    <property type="nucleotide sequence ID" value="NC_024782.1"/>
</dbReference>
<sequence>MDPITINLVILAASFILSKVLAPKPQKPKPTAFEDIDFPRCDEGDEQVAVFGQCWSKSWMVLTVGNYRTKAIKTKGSKK</sequence>
<dbReference type="KEGG" id="vg:20283584"/>
<dbReference type="GeneID" id="20283584"/>
<protein>
    <recommendedName>
        <fullName evidence="3">Tail assembly protein</fullName>
    </recommendedName>
</protein>
<evidence type="ECO:0008006" key="3">
    <source>
        <dbReference type="Google" id="ProtNLM"/>
    </source>
</evidence>
<evidence type="ECO:0000313" key="2">
    <source>
        <dbReference type="Proteomes" id="UP000028560"/>
    </source>
</evidence>
<dbReference type="OrthoDB" id="23631at10239"/>
<reference evidence="1 2" key="1">
    <citation type="submission" date="2013-07" db="EMBL/GenBank/DDBJ databases">
        <authorList>
            <person name="Chung I.-Y."/>
            <person name="Cho Y.-H."/>
        </authorList>
    </citation>
    <scope>NUCLEOTIDE SEQUENCE [LARGE SCALE GENOMIC DNA]</scope>
</reference>
<keyword evidence="2" id="KW-1185">Reference proteome</keyword>
<name>A0A075CI87_9CAUD</name>
<gene>
    <name evidence="1" type="ORF">MP48_0051</name>
</gene>
<evidence type="ECO:0000313" key="1">
    <source>
        <dbReference type="EMBL" id="AGZ17241.1"/>
    </source>
</evidence>
<organism evidence="1 2">
    <name type="scientific">Pseudomonas phage MP48</name>
    <dbReference type="NCBI Taxonomy" id="1391190"/>
    <lineage>
        <taxon>Viruses</taxon>
        <taxon>Duplodnaviria</taxon>
        <taxon>Heunggongvirae</taxon>
        <taxon>Uroviricota</taxon>
        <taxon>Caudoviricetes</taxon>
        <taxon>Casadabanvirus</taxon>
        <taxon>Casadabanvirus MP48</taxon>
    </lineage>
</organism>